<gene>
    <name evidence="1" type="ORF">L596_017248</name>
</gene>
<dbReference type="EMBL" id="AZBU02000005">
    <property type="protein sequence ID" value="TKR76047.1"/>
    <property type="molecule type" value="Genomic_DNA"/>
</dbReference>
<sequence length="286" mass="33450">MDHVPTEFYEDLLLNAFSNGFRYEYMHLPGRIASCAERFKEKGHKKCVWIKKRAISSINYFDSFSKLKQPESIVQASKFCFMKILNVRGKEKRNSSIDDRLKRQLEKFLREPGMMCLRLHNAKLNQSRIELFSSWKSLKFVSVTKEFNDSVYTLLQKLSDQKQLLYLRIWCDVNDSRIADLICKFLEQPQFLDVQFAGIYPEEVKNGIVSKGKENKGMCAGKIVQWKGFVKLHDDSFECSGRTYYATVIQHQKENLVVEYINNSATDKTTDKEFMMNVEASNLCFQ</sequence>
<evidence type="ECO:0000313" key="1">
    <source>
        <dbReference type="EMBL" id="TKR76047.1"/>
    </source>
</evidence>
<dbReference type="AlphaFoldDB" id="A0A4U5N127"/>
<protein>
    <submittedName>
        <fullName evidence="1">Uncharacterized protein</fullName>
    </submittedName>
</protein>
<proteinExistence type="predicted"/>
<accession>A0A4U5N127</accession>
<reference evidence="1 2" key="1">
    <citation type="journal article" date="2015" name="Genome Biol.">
        <title>Comparative genomics of Steinernema reveals deeply conserved gene regulatory networks.</title>
        <authorList>
            <person name="Dillman A.R."/>
            <person name="Macchietto M."/>
            <person name="Porter C.F."/>
            <person name="Rogers A."/>
            <person name="Williams B."/>
            <person name="Antoshechkin I."/>
            <person name="Lee M.M."/>
            <person name="Goodwin Z."/>
            <person name="Lu X."/>
            <person name="Lewis E.E."/>
            <person name="Goodrich-Blair H."/>
            <person name="Stock S.P."/>
            <person name="Adams B.J."/>
            <person name="Sternberg P.W."/>
            <person name="Mortazavi A."/>
        </authorList>
    </citation>
    <scope>NUCLEOTIDE SEQUENCE [LARGE SCALE GENOMIC DNA]</scope>
    <source>
        <strain evidence="1 2">ALL</strain>
    </source>
</reference>
<comment type="caution">
    <text evidence="1">The sequence shown here is derived from an EMBL/GenBank/DDBJ whole genome shotgun (WGS) entry which is preliminary data.</text>
</comment>
<reference evidence="1 2" key="2">
    <citation type="journal article" date="2019" name="G3 (Bethesda)">
        <title>Hybrid Assembly of the Genome of the Entomopathogenic Nematode Steinernema carpocapsae Identifies the X-Chromosome.</title>
        <authorList>
            <person name="Serra L."/>
            <person name="Macchietto M."/>
            <person name="Macias-Munoz A."/>
            <person name="McGill C.J."/>
            <person name="Rodriguez I.M."/>
            <person name="Rodriguez B."/>
            <person name="Murad R."/>
            <person name="Mortazavi A."/>
        </authorList>
    </citation>
    <scope>NUCLEOTIDE SEQUENCE [LARGE SCALE GENOMIC DNA]</scope>
    <source>
        <strain evidence="1 2">ALL</strain>
    </source>
</reference>
<name>A0A4U5N127_STECR</name>
<evidence type="ECO:0000313" key="2">
    <source>
        <dbReference type="Proteomes" id="UP000298663"/>
    </source>
</evidence>
<organism evidence="1 2">
    <name type="scientific">Steinernema carpocapsae</name>
    <name type="common">Entomopathogenic nematode</name>
    <dbReference type="NCBI Taxonomy" id="34508"/>
    <lineage>
        <taxon>Eukaryota</taxon>
        <taxon>Metazoa</taxon>
        <taxon>Ecdysozoa</taxon>
        <taxon>Nematoda</taxon>
        <taxon>Chromadorea</taxon>
        <taxon>Rhabditida</taxon>
        <taxon>Tylenchina</taxon>
        <taxon>Panagrolaimomorpha</taxon>
        <taxon>Strongyloidoidea</taxon>
        <taxon>Steinernematidae</taxon>
        <taxon>Steinernema</taxon>
    </lineage>
</organism>
<dbReference type="Proteomes" id="UP000298663">
    <property type="component" value="Unassembled WGS sequence"/>
</dbReference>
<keyword evidence="2" id="KW-1185">Reference proteome</keyword>